<dbReference type="HOGENOM" id="CLU_2344942_0_0_11"/>
<feature type="region of interest" description="Disordered" evidence="1">
    <location>
        <begin position="1"/>
        <end position="25"/>
    </location>
</feature>
<dbReference type="Proteomes" id="UP000004705">
    <property type="component" value="Chromosome"/>
</dbReference>
<feature type="compositionally biased region" description="Basic and acidic residues" evidence="1">
    <location>
        <begin position="88"/>
        <end position="97"/>
    </location>
</feature>
<name>H8GC32_9PSEU</name>
<keyword evidence="3" id="KW-1185">Reference proteome</keyword>
<protein>
    <submittedName>
        <fullName evidence="2">Uncharacterized protein</fullName>
    </submittedName>
</protein>
<accession>H8GC32</accession>
<gene>
    <name evidence="2" type="ORF">SacazDRAFT_00761</name>
</gene>
<reference evidence="2 3" key="1">
    <citation type="journal article" date="2012" name="Stand. Genomic Sci.">
        <title>Genome sequence of the soil bacterium Saccharomonospora azurea type strain (NA-128(T)).</title>
        <authorList>
            <person name="Klenk H.P."/>
            <person name="Held B."/>
            <person name="Lucas S."/>
            <person name="Lapidus A."/>
            <person name="Copeland A."/>
            <person name="Hammon N."/>
            <person name="Pitluck S."/>
            <person name="Goodwin L.A."/>
            <person name="Han C."/>
            <person name="Tapia R."/>
            <person name="Brambilla E.M."/>
            <person name="Potter G."/>
            <person name="Land M."/>
            <person name="Ivanova N."/>
            <person name="Rohde M."/>
            <person name="Goker M."/>
            <person name="Detter J.C."/>
            <person name="Kyrpides N.C."/>
            <person name="Woyke T."/>
        </authorList>
    </citation>
    <scope>NUCLEOTIDE SEQUENCE [LARGE SCALE GENOMIC DNA]</scope>
    <source>
        <strain evidence="2 3">NA-128</strain>
    </source>
</reference>
<evidence type="ECO:0000256" key="1">
    <source>
        <dbReference type="SAM" id="MobiDB-lite"/>
    </source>
</evidence>
<sequence>MNTSAVGQTGDTSLRVPRDRCPTAGESHCMRMQKRRCGCGRDGAVIKKVRFVTVSQSPDCDETGTGADEPNEPARDAGSGDTEPMTDIDAHGQGDLA</sequence>
<dbReference type="EMBL" id="CM001466">
    <property type="protein sequence ID" value="EHY87709.1"/>
    <property type="molecule type" value="Genomic_DNA"/>
</dbReference>
<organism evidence="2 3">
    <name type="scientific">Saccharomonospora azurea NA-128</name>
    <dbReference type="NCBI Taxonomy" id="882081"/>
    <lineage>
        <taxon>Bacteria</taxon>
        <taxon>Bacillati</taxon>
        <taxon>Actinomycetota</taxon>
        <taxon>Actinomycetes</taxon>
        <taxon>Pseudonocardiales</taxon>
        <taxon>Pseudonocardiaceae</taxon>
        <taxon>Saccharomonospora</taxon>
    </lineage>
</organism>
<proteinExistence type="predicted"/>
<feature type="compositionally biased region" description="Polar residues" evidence="1">
    <location>
        <begin position="1"/>
        <end position="12"/>
    </location>
</feature>
<dbReference type="AlphaFoldDB" id="H8GC32"/>
<feature type="region of interest" description="Disordered" evidence="1">
    <location>
        <begin position="55"/>
        <end position="97"/>
    </location>
</feature>
<evidence type="ECO:0000313" key="3">
    <source>
        <dbReference type="Proteomes" id="UP000004705"/>
    </source>
</evidence>
<evidence type="ECO:0000313" key="2">
    <source>
        <dbReference type="EMBL" id="EHY87709.1"/>
    </source>
</evidence>